<reference evidence="2" key="1">
    <citation type="submission" date="2023-04" db="EMBL/GenBank/DDBJ databases">
        <authorList>
            <consortium name="ELIXIR-Norway"/>
        </authorList>
    </citation>
    <scope>NUCLEOTIDE SEQUENCE [LARGE SCALE GENOMIC DNA]</scope>
</reference>
<feature type="compositionally biased region" description="Low complexity" evidence="1">
    <location>
        <begin position="416"/>
        <end position="429"/>
    </location>
</feature>
<evidence type="ECO:0000313" key="3">
    <source>
        <dbReference type="Proteomes" id="UP001176941"/>
    </source>
</evidence>
<sequence>MLSSVTWEQGEKFREWLDHQGPALVDNLGISGTCASIRPGTDHPGEQSVEEDQFWSFGRACTGGAMKNQHTEQCPEAVKAQAPRLSEKGHQKEMRGRTGPRQYEDIIAAKLPNLGKETVIKVQEAQSRIQPKHIVIKMMKTRITALHGSTRSRQQEGKDSKNRSSSSSGGAGTRARTRTRMRPGKQAAPGGSEEWLSADCSALGGAEDCSERCSVGLQSKPPDAVMREQDLTQGDVTLTQGRALHTQLAAGAVYPAGREELDGQVSRHTAEARAALFGSVQINTAKECASGGREARRRPEERDRSAREAVPRGSFPAGRRPRAAESPPPAREEEEPPPPPPRRSPGGHASSGQAEREPRSTGRADRAGRTPREKVGSGGRAAGSGRGRAPMEEQAWGPRPPGGFQAVGRGRKSGRGRSWTFPAGALSSRGRGRGGRGVGPTTRTLGWARTGLRGRASADLRPAAASAAGPPRRDHSPRLQPHVPGVASPLGTGVPGGRVLWALPLMLGVGVAAVSRAPARLVPDSCRFLCFRTSCIFKNGSV</sequence>
<feature type="compositionally biased region" description="Basic and acidic residues" evidence="1">
    <location>
        <begin position="153"/>
        <end position="162"/>
    </location>
</feature>
<dbReference type="Proteomes" id="UP001176941">
    <property type="component" value="Chromosome 11"/>
</dbReference>
<feature type="compositionally biased region" description="Low complexity" evidence="1">
    <location>
        <begin position="454"/>
        <end position="470"/>
    </location>
</feature>
<feature type="region of interest" description="Disordered" evidence="1">
    <location>
        <begin position="287"/>
        <end position="490"/>
    </location>
</feature>
<evidence type="ECO:0000313" key="2">
    <source>
        <dbReference type="EMBL" id="CAI9153896.1"/>
    </source>
</evidence>
<accession>A0ABN8XXS8</accession>
<protein>
    <submittedName>
        <fullName evidence="2">Uncharacterized protein</fullName>
    </submittedName>
</protein>
<feature type="compositionally biased region" description="Gly residues" evidence="1">
    <location>
        <begin position="376"/>
        <end position="386"/>
    </location>
</feature>
<evidence type="ECO:0000256" key="1">
    <source>
        <dbReference type="SAM" id="MobiDB-lite"/>
    </source>
</evidence>
<feature type="region of interest" description="Disordered" evidence="1">
    <location>
        <begin position="146"/>
        <end position="194"/>
    </location>
</feature>
<keyword evidence="3" id="KW-1185">Reference proteome</keyword>
<dbReference type="EMBL" id="OX459947">
    <property type="protein sequence ID" value="CAI9153896.1"/>
    <property type="molecule type" value="Genomic_DNA"/>
</dbReference>
<gene>
    <name evidence="2" type="ORF">MRATA1EN1_LOCUS2858</name>
</gene>
<organism evidence="2 3">
    <name type="scientific">Rangifer tarandus platyrhynchus</name>
    <name type="common">Svalbard reindeer</name>
    <dbReference type="NCBI Taxonomy" id="3082113"/>
    <lineage>
        <taxon>Eukaryota</taxon>
        <taxon>Metazoa</taxon>
        <taxon>Chordata</taxon>
        <taxon>Craniata</taxon>
        <taxon>Vertebrata</taxon>
        <taxon>Euteleostomi</taxon>
        <taxon>Mammalia</taxon>
        <taxon>Eutheria</taxon>
        <taxon>Laurasiatheria</taxon>
        <taxon>Artiodactyla</taxon>
        <taxon>Ruminantia</taxon>
        <taxon>Pecora</taxon>
        <taxon>Cervidae</taxon>
        <taxon>Odocoileinae</taxon>
        <taxon>Rangifer</taxon>
    </lineage>
</organism>
<proteinExistence type="predicted"/>
<name>A0ABN8XXS8_RANTA</name>
<feature type="compositionally biased region" description="Basic and acidic residues" evidence="1">
    <location>
        <begin position="354"/>
        <end position="375"/>
    </location>
</feature>
<feature type="compositionally biased region" description="Basic and acidic residues" evidence="1">
    <location>
        <begin position="293"/>
        <end position="310"/>
    </location>
</feature>